<proteinExistence type="predicted"/>
<dbReference type="Proteomes" id="UP000323439">
    <property type="component" value="Unassembled WGS sequence"/>
</dbReference>
<dbReference type="InterPro" id="IPR013783">
    <property type="entry name" value="Ig-like_fold"/>
</dbReference>
<dbReference type="EMBL" id="FMXB01000003">
    <property type="protein sequence ID" value="SDA42914.1"/>
    <property type="molecule type" value="Genomic_DNA"/>
</dbReference>
<dbReference type="Pfam" id="PF07602">
    <property type="entry name" value="DUF1565"/>
    <property type="match status" value="1"/>
</dbReference>
<evidence type="ECO:0000313" key="2">
    <source>
        <dbReference type="EMBL" id="SDA42914.1"/>
    </source>
</evidence>
<dbReference type="SMART" id="SM00710">
    <property type="entry name" value="PbH1"/>
    <property type="match status" value="23"/>
</dbReference>
<dbReference type="InterPro" id="IPR011459">
    <property type="entry name" value="DUF1565"/>
</dbReference>
<accession>A0A1G5VAS7</accession>
<dbReference type="InterPro" id="IPR008964">
    <property type="entry name" value="Invasin/intimin_cell_adhesion"/>
</dbReference>
<dbReference type="InterPro" id="IPR006626">
    <property type="entry name" value="PbH1"/>
</dbReference>
<protein>
    <submittedName>
        <fullName evidence="2">Right handed beta helix region</fullName>
    </submittedName>
</protein>
<dbReference type="Gene3D" id="2.160.20.10">
    <property type="entry name" value="Single-stranded right-handed beta-helix, Pectin lyase-like"/>
    <property type="match status" value="4"/>
</dbReference>
<organism evidence="2 3">
    <name type="scientific">Methanobrevibacter millerae</name>
    <dbReference type="NCBI Taxonomy" id="230361"/>
    <lineage>
        <taxon>Archaea</taxon>
        <taxon>Methanobacteriati</taxon>
        <taxon>Methanobacteriota</taxon>
        <taxon>Methanomada group</taxon>
        <taxon>Methanobacteria</taxon>
        <taxon>Methanobacteriales</taxon>
        <taxon>Methanobacteriaceae</taxon>
        <taxon>Methanobrevibacter</taxon>
    </lineage>
</organism>
<dbReference type="Gene3D" id="2.60.40.10">
    <property type="entry name" value="Immunoglobulins"/>
    <property type="match status" value="1"/>
</dbReference>
<dbReference type="InterPro" id="IPR012334">
    <property type="entry name" value="Pectin_lyas_fold"/>
</dbReference>
<feature type="domain" description="DUF1565" evidence="1">
    <location>
        <begin position="888"/>
        <end position="952"/>
    </location>
</feature>
<name>A0A1G5VAS7_9EURY</name>
<dbReference type="SUPFAM" id="SSF49373">
    <property type="entry name" value="Invasin/intimin cell-adhesion fragments"/>
    <property type="match status" value="2"/>
</dbReference>
<dbReference type="InterPro" id="IPR011050">
    <property type="entry name" value="Pectin_lyase_fold/virulence"/>
</dbReference>
<sequence>MVSIILLAILSIGAVSAVDDESSVLAADDTADVISADSYDKSIYVDTAGSDSNTGSSSSPFATLNKAISEVNASQNTAIYLKAGEYAGENNTNLVINLAHLNYNGTLTIIGDENGGTILDGGDEASIINSISADSIVTLKNIAFMNGKRDMGSAIRSSGDLTIDSCIFESNEATNLAAVYQDKANNLTIINSKFLDNKASQYADLYFSQNALITLINNVFDGAVSTSSYAYAPGVSIQTGKSIIKGNTFKNMKNSYYAILHVTYNNGENTANITDNVFMNCTYTGSNGALLFAQNAYLKNNTFINCSSSTAAVYANTDINAKVVFDDVNVTGTKFDLTATVTDVDGNLVKNANVIFTIDGKQVGQAKSGNDGVAKLTVSKLLENGKYTISGTQSYSTSSTNPFEVSVTDATATVNFDHSPVEYWVSTTGNDTSGDGSKNNPFLTLKHALDVGTAATVDLTVHVMDGIYNGTGNYALSYSNVGKITIAGESYANVIIDAEHAKSGWSGAQIFQFGQYIEAKFVNLTFVNCDSNSVNAYTYTMKDCVVVNSSGIRAQSGNDGVVIEGSTFFNVKGQVNLYNAEIYNSYFINCDAGTSTGLLWLATNNDHVIRLENNTFFNNTVAGFSGGAAYYVQGNLVSINNTFDSNTVTGTSANYIAYASANKITSIDDKFVNNNVTSYVIQFRSTGVDPEILVDNITVVNNYASGNGAGLSTTGAKIKNGRFINNTASGNGGAIYLLNHGKTAEVCNMSIEDTVFEDNTAKMGNDIFIAPGEGNNVFTELGDLTITANDLNVTELSGTLVVSVTHPSGAIIGGGQVQFYLDGNLVGKADLINQNATFEYIGFENNTVYNFTAVYEYASENDTYVAGTVSTNISSALDSVELYVSDLKGDDNNNGSKDSPFKTISKALSAGYKLSTNVTVHVLEGNYSGELNTKLNVPTTIYLTIVGEGRDKTVITDSEADYFLTVQAGTKLFTLADMTLKRAARDTQSAIYVEEGANAEINNVAFLEGQGNYGGAINTAGILFIGNSYFFDNGYFDIAKRANAYSGGAIYNDGVLTIDNTTFEGNHAGRLSTISTQGELYMYNSLVIDNINAYSMNMDLVAIGAYGGQKGNMTIENTIFKVTNRTIDEINDGHVYDKARSLTCLAIGSCESVYIYDSTFVNEGAVFAPYVFSGINSWNLAGGGYTLVTGDVHAYNTTFSNVQAVSLFYSRIDGASYHSYRFFEGCLFDNVEYLIAAMNNGNFSVSITDSVIIGDNLAKVGIASGKNLDMYISDNWWGTNNATYANVTVGTTNYISNSVMKLREISSEIVAPESYLILTLDATNNTGLIQDVTLAFKSFDGENATDYEGTLYPSEFTISATNGTLAQENGTIDSAVIIPFEGTENEGYYVEATVDNQTVNLTVEDKLFLGNATILAEDVILYFNETQFNVTVLDGDKKANVGKLTLRLVNGIYEADIIDGIATFSIDALAQGTYDLDYSIGGDKIFNPATNSSTLYVVYVVTNETFYDFFTENGTLKDEIAAEELIFAGEFSDLVDTIIIEKAISLVGNNATLNNIAMAIAGDNVTVNGFNFVSDNLTNALAIIESDDVVVLNSKFNMSGVENADNAVIAVIGSNDACIFNNEITFVASTNGTYENAAISASDANGLVVSKNTIDATIPSRSIDWGTGTVYSEGVAISGDNAVFSDNTVIVKSNDKMSTYDTIYAVSITGANASVIDNEISVSDAPYGYALVVTGQDFVIDGNTLEAGENESYACGIDIESNSKGTIENNNINVKGDSVYGIYTANWAGDVKANITNNTIVAKGITAFAMSLSGSEANVENNGILMYGNFTTGIASKFDMIFITNNNIAALGTNEGTPAGYDSMGPETTGVHIVTGDALVKDNTITSNSKYAVDMDSTGAVTDNELVTPLLTGDFAVDYTQGSGVLVANNTPAMELNNTLTNDTFYVYFDEEGKIREQIDADNLTFIGNFSDLVGCIIIDRPVVLLSDNATLNDIAMFIEADNVTVDGFTFEAENLINVIAVCEADNVAIANSEFYVTGVADVDNIVIGIVDSVNASVLNNEIYFDADTNGTHLNTVIRAVDSDDVAISFNEIYATLPSRSINWTSGEVYSVGVDVDGCDDAVIQNNIIGIKSSDKIATYDTIYAVSVKGDNASVIDNEIGVFESPYGYAVVLSGEEFVIDGNELTVGENETYACGIEVDGKSNGLINDNEINVKGESVYGIYTANWAGDVKANITNNYIETDGVTSFGMSLSASEALVENNTISSNGNFTTGIASKVANITINNNTITDNASDEGTPAGYDSMGIETTGIHIVSGNATVTNNDVKTNGEFAVDAKGTGSVTDNSLFSKEYTGDAAVDCDPENTVVANNTPEMTRVVINAEDVVMYYKNGTRYVIILSDQFGNPIANKTVTLTINGASYNRTTDANGTASLAINLGSGNYTAFALFIGVDGLSDARVENNITVLSTVYGDDIVKVFKNATQYYATFLDGQGNPLANGTEVTFNINGVMYKRYVNGTEGKARLNINLPQGEYVITAINPENGEMHANNITVLPSIVNNNDLVKYYKNDSQYYVTIIGDDGNPVGENVTVKFNINGVFYERKTNASGVARLNINLEPGNYIITAEYNDCRVSNNITVLPVLNATDLTKKYGTPNPFVATLVDGTGAPYAGQNVTFNINGVFYQRTTDASGNAKLNINLMAGEYIITSSYNGANIANKVTVTA</sequence>
<reference evidence="2 3" key="1">
    <citation type="submission" date="2016-10" db="EMBL/GenBank/DDBJ databases">
        <authorList>
            <person name="Varghese N."/>
            <person name="Submissions S."/>
        </authorList>
    </citation>
    <scope>NUCLEOTIDE SEQUENCE [LARGE SCALE GENOMIC DNA]</scope>
    <source>
        <strain evidence="2 3">DSM 16643</strain>
    </source>
</reference>
<evidence type="ECO:0000259" key="1">
    <source>
        <dbReference type="Pfam" id="PF07602"/>
    </source>
</evidence>
<evidence type="ECO:0000313" key="3">
    <source>
        <dbReference type="Proteomes" id="UP000323439"/>
    </source>
</evidence>
<gene>
    <name evidence="2" type="ORF">SAMN02910315_00485</name>
</gene>
<keyword evidence="3" id="KW-1185">Reference proteome</keyword>
<dbReference type="SUPFAM" id="SSF51126">
    <property type="entry name" value="Pectin lyase-like"/>
    <property type="match status" value="4"/>
</dbReference>